<reference evidence="6" key="1">
    <citation type="submission" date="2018-05" db="EMBL/GenBank/DDBJ databases">
        <title>Reclassification of Methylarcula marina and Methylarcula terricola as Paracoccus methylarcula sp.nov., comb.nov. and Paracoccus terricola comb.nov.</title>
        <authorList>
            <person name="Shmareva M.N."/>
            <person name="Doronina N.V."/>
            <person name="Vasilenko O.V."/>
            <person name="Tarlachkov S.V."/>
            <person name="Trotsenko Y.A."/>
        </authorList>
    </citation>
    <scope>NUCLEOTIDE SEQUENCE [LARGE SCALE GENOMIC DNA]</scope>
    <source>
        <strain evidence="6">VKM B-2159</strain>
    </source>
</reference>
<dbReference type="InterPro" id="IPR001343">
    <property type="entry name" value="Hemolysn_Ca-bd"/>
</dbReference>
<dbReference type="EMBL" id="PXNQ02000003">
    <property type="protein sequence ID" value="RNF35111.1"/>
    <property type="molecule type" value="Genomic_DNA"/>
</dbReference>
<name>A0A3R7P593_9RHOB</name>
<keyword evidence="3" id="KW-0964">Secreted</keyword>
<dbReference type="InterPro" id="IPR050557">
    <property type="entry name" value="RTX_toxin/Mannuronan_C5-epim"/>
</dbReference>
<dbReference type="SUPFAM" id="SSF51120">
    <property type="entry name" value="beta-Roll"/>
    <property type="match status" value="1"/>
</dbReference>
<gene>
    <name evidence="6" type="ORF">A7A09_005465</name>
</gene>
<feature type="domain" description="Peptidase M10 serralysin C-terminal" evidence="5">
    <location>
        <begin position="28"/>
        <end position="144"/>
    </location>
</feature>
<comment type="caution">
    <text evidence="6">The sequence shown here is derived from an EMBL/GenBank/DDBJ whole genome shotgun (WGS) entry which is preliminary data.</text>
</comment>
<evidence type="ECO:0000259" key="5">
    <source>
        <dbReference type="Pfam" id="PF08548"/>
    </source>
</evidence>
<dbReference type="InterPro" id="IPR018511">
    <property type="entry name" value="Hemolysin-typ_Ca-bd_CS"/>
</dbReference>
<evidence type="ECO:0000256" key="4">
    <source>
        <dbReference type="ARBA" id="ARBA00022737"/>
    </source>
</evidence>
<dbReference type="Pfam" id="PF08548">
    <property type="entry name" value="Peptidase_M10_C"/>
    <property type="match status" value="1"/>
</dbReference>
<organism evidence="6 7">
    <name type="scientific">Paracoccus methylarcula</name>
    <dbReference type="NCBI Taxonomy" id="72022"/>
    <lineage>
        <taxon>Bacteria</taxon>
        <taxon>Pseudomonadati</taxon>
        <taxon>Pseudomonadota</taxon>
        <taxon>Alphaproteobacteria</taxon>
        <taxon>Rhodobacterales</taxon>
        <taxon>Paracoccaceae</taxon>
        <taxon>Paracoccus</taxon>
    </lineage>
</organism>
<dbReference type="InterPro" id="IPR013858">
    <property type="entry name" value="Peptidase_M10B_C"/>
</dbReference>
<dbReference type="PRINTS" id="PR00313">
    <property type="entry name" value="CABNDNGRPT"/>
</dbReference>
<dbReference type="GO" id="GO:0005615">
    <property type="term" value="C:extracellular space"/>
    <property type="evidence" value="ECO:0007669"/>
    <property type="project" value="InterPro"/>
</dbReference>
<proteinExistence type="predicted"/>
<dbReference type="Pfam" id="PF00353">
    <property type="entry name" value="HemolysinCabind"/>
    <property type="match status" value="1"/>
</dbReference>
<evidence type="ECO:0000256" key="3">
    <source>
        <dbReference type="ARBA" id="ARBA00022525"/>
    </source>
</evidence>
<dbReference type="PROSITE" id="PS00330">
    <property type="entry name" value="HEMOLYSIN_CALCIUM"/>
    <property type="match status" value="2"/>
</dbReference>
<dbReference type="Proteomes" id="UP000238137">
    <property type="component" value="Unassembled WGS sequence"/>
</dbReference>
<dbReference type="RefSeq" id="WP_211341049.1">
    <property type="nucleotide sequence ID" value="NZ_PXNQ02000003.1"/>
</dbReference>
<keyword evidence="4" id="KW-0677">Repeat</keyword>
<sequence>GNDHIRGGRGNDELHGSLHRDRLIGGYGNDTLLGGGGNDTLVGGAGADRLGGGPGRDVFRFVSFSDSRTRMPDTIGDFETGRDDIDLAKFDLTYIGGNAFTGARQLRWEPKRGHSLVSIDLDGNGQADMAIKLTGRISLTEDDFLF</sequence>
<dbReference type="AlphaFoldDB" id="A0A3R7P593"/>
<accession>A0A3R7P593</accession>
<comment type="cofactor">
    <cofactor evidence="1">
        <name>Ca(2+)</name>
        <dbReference type="ChEBI" id="CHEBI:29108"/>
    </cofactor>
</comment>
<evidence type="ECO:0000256" key="2">
    <source>
        <dbReference type="ARBA" id="ARBA00004613"/>
    </source>
</evidence>
<dbReference type="GO" id="GO:0005509">
    <property type="term" value="F:calcium ion binding"/>
    <property type="evidence" value="ECO:0007669"/>
    <property type="project" value="InterPro"/>
</dbReference>
<protein>
    <recommendedName>
        <fullName evidence="5">Peptidase M10 serralysin C-terminal domain-containing protein</fullName>
    </recommendedName>
</protein>
<evidence type="ECO:0000313" key="7">
    <source>
        <dbReference type="Proteomes" id="UP000238137"/>
    </source>
</evidence>
<evidence type="ECO:0000256" key="1">
    <source>
        <dbReference type="ARBA" id="ARBA00001913"/>
    </source>
</evidence>
<dbReference type="PANTHER" id="PTHR38340:SF1">
    <property type="entry name" value="S-LAYER PROTEIN"/>
    <property type="match status" value="1"/>
</dbReference>
<dbReference type="Gene3D" id="2.150.10.10">
    <property type="entry name" value="Serralysin-like metalloprotease, C-terminal"/>
    <property type="match status" value="1"/>
</dbReference>
<dbReference type="PANTHER" id="PTHR38340">
    <property type="entry name" value="S-LAYER PROTEIN"/>
    <property type="match status" value="1"/>
</dbReference>
<dbReference type="InterPro" id="IPR011049">
    <property type="entry name" value="Serralysin-like_metalloprot_C"/>
</dbReference>
<feature type="non-terminal residue" evidence="6">
    <location>
        <position position="1"/>
    </location>
</feature>
<evidence type="ECO:0000313" key="6">
    <source>
        <dbReference type="EMBL" id="RNF35111.1"/>
    </source>
</evidence>
<comment type="subcellular location">
    <subcellularLocation>
        <location evidence="2">Secreted</location>
    </subcellularLocation>
</comment>
<keyword evidence="7" id="KW-1185">Reference proteome</keyword>